<gene>
    <name evidence="2" type="ORF">ACFOFO_23480</name>
</gene>
<dbReference type="Proteomes" id="UP001595530">
    <property type="component" value="Unassembled WGS sequence"/>
</dbReference>
<comment type="caution">
    <text evidence="2">The sequence shown here is derived from an EMBL/GenBank/DDBJ whole genome shotgun (WGS) entry which is preliminary data.</text>
</comment>
<proteinExistence type="predicted"/>
<organism evidence="2 3">
    <name type="scientific">Undibacterium arcticum</name>
    <dbReference type="NCBI Taxonomy" id="1762892"/>
    <lineage>
        <taxon>Bacteria</taxon>
        <taxon>Pseudomonadati</taxon>
        <taxon>Pseudomonadota</taxon>
        <taxon>Betaproteobacteria</taxon>
        <taxon>Burkholderiales</taxon>
        <taxon>Oxalobacteraceae</taxon>
        <taxon>Undibacterium</taxon>
    </lineage>
</organism>
<keyword evidence="3" id="KW-1185">Reference proteome</keyword>
<reference evidence="3" key="1">
    <citation type="journal article" date="2019" name="Int. J. Syst. Evol. Microbiol.">
        <title>The Global Catalogue of Microorganisms (GCM) 10K type strain sequencing project: providing services to taxonomists for standard genome sequencing and annotation.</title>
        <authorList>
            <consortium name="The Broad Institute Genomics Platform"/>
            <consortium name="The Broad Institute Genome Sequencing Center for Infectious Disease"/>
            <person name="Wu L."/>
            <person name="Ma J."/>
        </authorList>
    </citation>
    <scope>NUCLEOTIDE SEQUENCE [LARGE SCALE GENOMIC DNA]</scope>
    <source>
        <strain evidence="3">KCTC 42986</strain>
    </source>
</reference>
<dbReference type="EMBL" id="JBHRTP010000091">
    <property type="protein sequence ID" value="MFC3110878.1"/>
    <property type="molecule type" value="Genomic_DNA"/>
</dbReference>
<protein>
    <submittedName>
        <fullName evidence="2">Uncharacterized protein</fullName>
    </submittedName>
</protein>
<evidence type="ECO:0000313" key="3">
    <source>
        <dbReference type="Proteomes" id="UP001595530"/>
    </source>
</evidence>
<evidence type="ECO:0000313" key="2">
    <source>
        <dbReference type="EMBL" id="MFC3110878.1"/>
    </source>
</evidence>
<accession>A0ABV7F9Z5</accession>
<evidence type="ECO:0000256" key="1">
    <source>
        <dbReference type="SAM" id="MobiDB-lite"/>
    </source>
</evidence>
<sequence length="282" mass="30631">MATVGKISKENIEQARQLLLAEIYSEKTDDRHAKLEVVKQLLGPLIAARKSGLSFEEILKIFEKSGILLGISTLERYYYSLKTEEDLAKEATKFANSIVSVRKAIESNSLKVHQEHGAKLAYQFRRGESQTPQLYDALSQLEPASPAKIKKPADAGSKTTGSPLANPSAPKPPASGPSIVNREKTDLRAEARPIQTTAVGQAAATEALTVDQLEAISMATEERSQIIEDLDIRNDHVYSASGAPFVGPLTKKQIHLLRTAGRIIAPTNGKSSKDFVSMPSVI</sequence>
<name>A0ABV7F9Z5_9BURK</name>
<feature type="region of interest" description="Disordered" evidence="1">
    <location>
        <begin position="147"/>
        <end position="180"/>
    </location>
</feature>
<dbReference type="RefSeq" id="WP_390333081.1">
    <property type="nucleotide sequence ID" value="NZ_JBHRTP010000091.1"/>
</dbReference>